<evidence type="ECO:0000256" key="5">
    <source>
        <dbReference type="ARBA" id="ARBA00022691"/>
    </source>
</evidence>
<keyword evidence="2" id="KW-0169">Cobalamin biosynthesis</keyword>
<dbReference type="NCBIfam" id="TIGR02469">
    <property type="entry name" value="CbiT"/>
    <property type="match status" value="1"/>
</dbReference>
<evidence type="ECO:0000313" key="8">
    <source>
        <dbReference type="Proteomes" id="UP000220836"/>
    </source>
</evidence>
<dbReference type="InterPro" id="IPR029063">
    <property type="entry name" value="SAM-dependent_MTases_sf"/>
</dbReference>
<dbReference type="Gene3D" id="3.40.50.150">
    <property type="entry name" value="Vaccinia Virus protein VP39"/>
    <property type="match status" value="1"/>
</dbReference>
<keyword evidence="8" id="KW-1185">Reference proteome</keyword>
<evidence type="ECO:0000256" key="4">
    <source>
        <dbReference type="ARBA" id="ARBA00022679"/>
    </source>
</evidence>
<comment type="pathway">
    <text evidence="1">Cofactor biosynthesis; adenosylcobalamin biosynthesis.</text>
</comment>
<dbReference type="GO" id="GO:0046025">
    <property type="term" value="F:precorrin-6Y C5,15-methyltransferase (decarboxylating) activity"/>
    <property type="evidence" value="ECO:0007669"/>
    <property type="project" value="UniProtKB-EC"/>
</dbReference>
<dbReference type="InterPro" id="IPR035996">
    <property type="entry name" value="4pyrrol_Methylase_sf"/>
</dbReference>
<protein>
    <submittedName>
        <fullName evidence="7">Precorrin-6Y C(5,15)-methyltransferase [decarboxylating]</fullName>
        <ecNumber evidence="7">2.1.1.132</ecNumber>
    </submittedName>
</protein>
<dbReference type="AlphaFoldDB" id="A0A238K6W5"/>
<keyword evidence="5" id="KW-0949">S-adenosyl-L-methionine</keyword>
<accession>A0A238K6W5</accession>
<keyword evidence="4 7" id="KW-0808">Transferase</keyword>
<name>A0A238K6W5_9RHOB</name>
<gene>
    <name evidence="7" type="primary">cobL</name>
    <name evidence="7" type="ORF">PEV8663_01420</name>
</gene>
<reference evidence="7 8" key="1">
    <citation type="submission" date="2017-05" db="EMBL/GenBank/DDBJ databases">
        <authorList>
            <person name="Song R."/>
            <person name="Chenine A.L."/>
            <person name="Ruprecht R.M."/>
        </authorList>
    </citation>
    <scope>NUCLEOTIDE SEQUENCE [LARGE SCALE GENOMIC DNA]</scope>
    <source>
        <strain evidence="7 8">CECT 8663</strain>
    </source>
</reference>
<dbReference type="SUPFAM" id="SSF53335">
    <property type="entry name" value="S-adenosyl-L-methionine-dependent methyltransferases"/>
    <property type="match status" value="1"/>
</dbReference>
<dbReference type="EC" id="2.1.1.132" evidence="7"/>
<evidence type="ECO:0000256" key="1">
    <source>
        <dbReference type="ARBA" id="ARBA00004953"/>
    </source>
</evidence>
<dbReference type="UniPathway" id="UPA00148"/>
<dbReference type="EMBL" id="FXYH01000004">
    <property type="protein sequence ID" value="SMX38555.1"/>
    <property type="molecule type" value="Genomic_DNA"/>
</dbReference>
<keyword evidence="3 7" id="KW-0489">Methyltransferase</keyword>
<dbReference type="InterPro" id="IPR014008">
    <property type="entry name" value="Cbl_synth_MTase_CbiT"/>
</dbReference>
<evidence type="ECO:0000256" key="2">
    <source>
        <dbReference type="ARBA" id="ARBA00022573"/>
    </source>
</evidence>
<dbReference type="CDD" id="cd11644">
    <property type="entry name" value="Precorrin-6Y-MT"/>
    <property type="match status" value="1"/>
</dbReference>
<dbReference type="Proteomes" id="UP000220836">
    <property type="component" value="Unassembled WGS sequence"/>
</dbReference>
<dbReference type="InterPro" id="IPR050714">
    <property type="entry name" value="Cobalamin_biosynth_MTase"/>
</dbReference>
<dbReference type="PANTHER" id="PTHR43182">
    <property type="entry name" value="COBALT-PRECORRIN-6B C(15)-METHYLTRANSFERASE (DECARBOXYLATING)"/>
    <property type="match status" value="1"/>
</dbReference>
<proteinExistence type="predicted"/>
<feature type="domain" description="Tetrapyrrole methylase" evidence="6">
    <location>
        <begin position="26"/>
        <end position="144"/>
    </location>
</feature>
<dbReference type="SUPFAM" id="SSF53790">
    <property type="entry name" value="Tetrapyrrole methylase"/>
    <property type="match status" value="1"/>
</dbReference>
<dbReference type="Pfam" id="PF00590">
    <property type="entry name" value="TP_methylase"/>
    <property type="match status" value="1"/>
</dbReference>
<dbReference type="InterPro" id="IPR000878">
    <property type="entry name" value="4pyrrol_Mease"/>
</dbReference>
<evidence type="ECO:0000259" key="6">
    <source>
        <dbReference type="Pfam" id="PF00590"/>
    </source>
</evidence>
<dbReference type="GO" id="GO:0008276">
    <property type="term" value="F:protein methyltransferase activity"/>
    <property type="evidence" value="ECO:0007669"/>
    <property type="project" value="InterPro"/>
</dbReference>
<dbReference type="GO" id="GO:0009236">
    <property type="term" value="P:cobalamin biosynthetic process"/>
    <property type="evidence" value="ECO:0007669"/>
    <property type="project" value="UniProtKB-UniPathway"/>
</dbReference>
<dbReference type="GO" id="GO:0032259">
    <property type="term" value="P:methylation"/>
    <property type="evidence" value="ECO:0007669"/>
    <property type="project" value="UniProtKB-KW"/>
</dbReference>
<evidence type="ECO:0000313" key="7">
    <source>
        <dbReference type="EMBL" id="SMX38555.1"/>
    </source>
</evidence>
<dbReference type="InterPro" id="IPR012818">
    <property type="entry name" value="CbiE"/>
</dbReference>
<dbReference type="PANTHER" id="PTHR43182:SF1">
    <property type="entry name" value="COBALT-PRECORRIN-7 C(5)-METHYLTRANSFERASE"/>
    <property type="match status" value="1"/>
</dbReference>
<sequence>MELAEVGNKGQPWTVPFSLGPVLQHRGRKVAVLASGNPFWFGAGGSLSAHVQPGEWVCHPAPSVFSLVAAQMGWRLEDTLCLGLHAAPYERLIPLLAPNVPVICTVRDGDAPAELAAWLVQNGFGASQLTVVESLGGPRKKRHHCLAQSFNLTGVSAPVAVAILPIGGQALPRASGLDDDLFASDGQITKRPVRALTLSALAPRPNETLWDIGAGSGSISIEWLLSARGSRAITFETRADRAVNIRTNADRFGLSHRLTVVEGNALDTVAGHSSPDVVFIGGGATQALLQQLWDTVETGTRIVANAVTLETESLLMNWHAETGGQLLRVELAEAAPLGRMRGWTRARPVIQWSTVR</sequence>
<evidence type="ECO:0000256" key="3">
    <source>
        <dbReference type="ARBA" id="ARBA00022603"/>
    </source>
</evidence>
<organism evidence="7 8">
    <name type="scientific">Pelagimonas varians</name>
    <dbReference type="NCBI Taxonomy" id="696760"/>
    <lineage>
        <taxon>Bacteria</taxon>
        <taxon>Pseudomonadati</taxon>
        <taxon>Pseudomonadota</taxon>
        <taxon>Alphaproteobacteria</taxon>
        <taxon>Rhodobacterales</taxon>
        <taxon>Roseobacteraceae</taxon>
        <taxon>Pelagimonas</taxon>
    </lineage>
</organism>